<comment type="caution">
    <text evidence="10">The sequence shown here is derived from an EMBL/GenBank/DDBJ whole genome shotgun (WGS) entry which is preliminary data.</text>
</comment>
<keyword evidence="11" id="KW-1185">Reference proteome</keyword>
<name>A0A433XH37_9BACL</name>
<dbReference type="GO" id="GO:0016763">
    <property type="term" value="F:pentosyltransferase activity"/>
    <property type="evidence" value="ECO:0007669"/>
    <property type="project" value="TreeGrafter"/>
</dbReference>
<feature type="transmembrane region" description="Helical" evidence="8">
    <location>
        <begin position="368"/>
        <end position="385"/>
    </location>
</feature>
<dbReference type="GO" id="GO:0009103">
    <property type="term" value="P:lipopolysaccharide biosynthetic process"/>
    <property type="evidence" value="ECO:0007669"/>
    <property type="project" value="UniProtKB-ARBA"/>
</dbReference>
<keyword evidence="5 8" id="KW-0812">Transmembrane</keyword>
<feature type="transmembrane region" description="Helical" evidence="8">
    <location>
        <begin position="100"/>
        <end position="119"/>
    </location>
</feature>
<keyword evidence="4 10" id="KW-0808">Transferase</keyword>
<evidence type="ECO:0000256" key="3">
    <source>
        <dbReference type="ARBA" id="ARBA00022676"/>
    </source>
</evidence>
<keyword evidence="3" id="KW-0328">Glycosyltransferase</keyword>
<evidence type="ECO:0000256" key="1">
    <source>
        <dbReference type="ARBA" id="ARBA00004651"/>
    </source>
</evidence>
<feature type="transmembrane region" description="Helical" evidence="8">
    <location>
        <begin position="75"/>
        <end position="93"/>
    </location>
</feature>
<feature type="domain" description="Glycosyltransferase RgtA/B/C/D-like" evidence="9">
    <location>
        <begin position="79"/>
        <end position="235"/>
    </location>
</feature>
<feature type="transmembrane region" description="Helical" evidence="8">
    <location>
        <begin position="343"/>
        <end position="361"/>
    </location>
</feature>
<reference evidence="10 11" key="1">
    <citation type="submission" date="2018-12" db="EMBL/GenBank/DDBJ databases">
        <authorList>
            <person name="Sun L."/>
            <person name="Chen Z."/>
        </authorList>
    </citation>
    <scope>NUCLEOTIDE SEQUENCE [LARGE SCALE GENOMIC DNA]</scope>
    <source>
        <strain evidence="10 11">3-5-3</strain>
    </source>
</reference>
<dbReference type="PANTHER" id="PTHR33908">
    <property type="entry name" value="MANNOSYLTRANSFERASE YKCB-RELATED"/>
    <property type="match status" value="1"/>
</dbReference>
<evidence type="ECO:0000256" key="4">
    <source>
        <dbReference type="ARBA" id="ARBA00022679"/>
    </source>
</evidence>
<feature type="transmembrane region" description="Helical" evidence="8">
    <location>
        <begin position="177"/>
        <end position="208"/>
    </location>
</feature>
<organism evidence="10 11">
    <name type="scientific">Paenibacillus zeisoli</name>
    <dbReference type="NCBI Taxonomy" id="2496267"/>
    <lineage>
        <taxon>Bacteria</taxon>
        <taxon>Bacillati</taxon>
        <taxon>Bacillota</taxon>
        <taxon>Bacilli</taxon>
        <taxon>Bacillales</taxon>
        <taxon>Paenibacillaceae</taxon>
        <taxon>Paenibacillus</taxon>
    </lineage>
</organism>
<sequence length="430" mass="49147">MFSLSEVSRPAKRFLAVCIALVLVLSCIIVLSYNNYFLLGDLVKRNNDDVKYIHSAKLLLNQGILAYNSGEQPSAFIMPGMPILLAGVMAIFGQDDVGINAFRILQCVMQAFSVYLIFIIGRRVFNTRIALITAAICVLYPPDYFSSGSILSETTFRTIQLLLICLAFVAMDKRKTVWYILIGLLVAVAAYFKPHATLYPAIFFILWWKQRTPWKDIVKYVTAMAAVYILCLLPWWIRNMITFDKFILFTNSGGSPFLLGTRIHGALPPAGFFVEHPEYDPKTVFQGADSSAVTKGLDIIKYGFVHDPLNYIYWYTLGRWVELYIHPFYSRPFWPITRPVMNVLQMIMMAVSMIGLVWALIKHPMKRMLPLLLTLAYFTLIYQPFVAFNRYGYPNEIILFLFAAYLIDQLIVMRHKEPLLKANQGGTGIR</sequence>
<feature type="transmembrane region" description="Helical" evidence="8">
    <location>
        <begin position="154"/>
        <end position="171"/>
    </location>
</feature>
<dbReference type="InterPro" id="IPR038731">
    <property type="entry name" value="RgtA/B/C-like"/>
</dbReference>
<dbReference type="RefSeq" id="WP_127198491.1">
    <property type="nucleotide sequence ID" value="NZ_RZNX01000002.1"/>
</dbReference>
<dbReference type="InterPro" id="IPR050297">
    <property type="entry name" value="LipidA_mod_glycosyltrf_83"/>
</dbReference>
<gene>
    <name evidence="10" type="ORF">EJP77_06930</name>
</gene>
<evidence type="ECO:0000256" key="2">
    <source>
        <dbReference type="ARBA" id="ARBA00022475"/>
    </source>
</evidence>
<keyword evidence="7 8" id="KW-0472">Membrane</keyword>
<evidence type="ECO:0000256" key="6">
    <source>
        <dbReference type="ARBA" id="ARBA00022989"/>
    </source>
</evidence>
<dbReference type="PANTHER" id="PTHR33908:SF11">
    <property type="entry name" value="MEMBRANE PROTEIN"/>
    <property type="match status" value="1"/>
</dbReference>
<feature type="transmembrane region" description="Helical" evidence="8">
    <location>
        <begin position="14"/>
        <end position="33"/>
    </location>
</feature>
<dbReference type="GO" id="GO:0005886">
    <property type="term" value="C:plasma membrane"/>
    <property type="evidence" value="ECO:0007669"/>
    <property type="project" value="UniProtKB-SubCell"/>
</dbReference>
<proteinExistence type="predicted"/>
<evidence type="ECO:0000256" key="7">
    <source>
        <dbReference type="ARBA" id="ARBA00023136"/>
    </source>
</evidence>
<evidence type="ECO:0000256" key="8">
    <source>
        <dbReference type="SAM" id="Phobius"/>
    </source>
</evidence>
<dbReference type="Pfam" id="PF13231">
    <property type="entry name" value="PMT_2"/>
    <property type="match status" value="1"/>
</dbReference>
<feature type="transmembrane region" description="Helical" evidence="8">
    <location>
        <begin position="220"/>
        <end position="237"/>
    </location>
</feature>
<protein>
    <submittedName>
        <fullName evidence="10">Glycosyltransferase family 39 protein</fullName>
    </submittedName>
</protein>
<dbReference type="AlphaFoldDB" id="A0A433XH37"/>
<evidence type="ECO:0000313" key="10">
    <source>
        <dbReference type="EMBL" id="RUT33376.1"/>
    </source>
</evidence>
<comment type="subcellular location">
    <subcellularLocation>
        <location evidence="1">Cell membrane</location>
        <topology evidence="1">Multi-pass membrane protein</topology>
    </subcellularLocation>
</comment>
<dbReference type="Proteomes" id="UP000272464">
    <property type="component" value="Unassembled WGS sequence"/>
</dbReference>
<keyword evidence="2" id="KW-1003">Cell membrane</keyword>
<dbReference type="OrthoDB" id="136232at2"/>
<accession>A0A433XH37</accession>
<evidence type="ECO:0000313" key="11">
    <source>
        <dbReference type="Proteomes" id="UP000272464"/>
    </source>
</evidence>
<evidence type="ECO:0000259" key="9">
    <source>
        <dbReference type="Pfam" id="PF13231"/>
    </source>
</evidence>
<keyword evidence="6 8" id="KW-1133">Transmembrane helix</keyword>
<evidence type="ECO:0000256" key="5">
    <source>
        <dbReference type="ARBA" id="ARBA00022692"/>
    </source>
</evidence>
<dbReference type="EMBL" id="RZNX01000002">
    <property type="protein sequence ID" value="RUT33376.1"/>
    <property type="molecule type" value="Genomic_DNA"/>
</dbReference>